<name>A0A285V8A3_9ACTN</name>
<evidence type="ECO:0000313" key="2">
    <source>
        <dbReference type="EMBL" id="SOC50342.1"/>
    </source>
</evidence>
<accession>A0A285V8A3</accession>
<dbReference type="Proteomes" id="UP000219435">
    <property type="component" value="Unassembled WGS sequence"/>
</dbReference>
<proteinExistence type="predicted"/>
<sequence>MANAGTVLTAQPTPEVARRAWPQWLALGGAMLVVAAVSIVWSDGGARLLLGALGLFLAVRGGVLLRNASGLDGELSGRARTLGSAAAGAGVVALAVALVPGGAAARVLLVGVPVVLLAGALALLTRTGAARRGGSVLLGVGVVVTALLVARGLDQDWARAADAATVVAAVLVALLAVPVLVSAANLRTVAAQPAPAPAPAGGGCGGCACGAGGCGS</sequence>
<feature type="transmembrane region" description="Helical" evidence="1">
    <location>
        <begin position="24"/>
        <end position="42"/>
    </location>
</feature>
<gene>
    <name evidence="2" type="ORF">SAMN05660748_3089</name>
</gene>
<organism evidence="2 3">
    <name type="scientific">Blastococcus aggregatus</name>
    <dbReference type="NCBI Taxonomy" id="38502"/>
    <lineage>
        <taxon>Bacteria</taxon>
        <taxon>Bacillati</taxon>
        <taxon>Actinomycetota</taxon>
        <taxon>Actinomycetes</taxon>
        <taxon>Geodermatophilales</taxon>
        <taxon>Geodermatophilaceae</taxon>
        <taxon>Blastococcus</taxon>
    </lineage>
</organism>
<feature type="transmembrane region" description="Helical" evidence="1">
    <location>
        <begin position="165"/>
        <end position="186"/>
    </location>
</feature>
<keyword evidence="3" id="KW-1185">Reference proteome</keyword>
<evidence type="ECO:0000313" key="3">
    <source>
        <dbReference type="Proteomes" id="UP000219435"/>
    </source>
</evidence>
<dbReference type="AlphaFoldDB" id="A0A285V8A3"/>
<reference evidence="3" key="1">
    <citation type="submission" date="2017-08" db="EMBL/GenBank/DDBJ databases">
        <authorList>
            <person name="Varghese N."/>
            <person name="Submissions S."/>
        </authorList>
    </citation>
    <scope>NUCLEOTIDE SEQUENCE [LARGE SCALE GENOMIC DNA]</scope>
    <source>
        <strain evidence="3">DSM 4725</strain>
    </source>
</reference>
<keyword evidence="1" id="KW-0812">Transmembrane</keyword>
<feature type="transmembrane region" description="Helical" evidence="1">
    <location>
        <begin position="136"/>
        <end position="153"/>
    </location>
</feature>
<dbReference type="RefSeq" id="WP_097195876.1">
    <property type="nucleotide sequence ID" value="NZ_OBQI01000004.1"/>
</dbReference>
<dbReference type="EMBL" id="OBQI01000004">
    <property type="protein sequence ID" value="SOC50342.1"/>
    <property type="molecule type" value="Genomic_DNA"/>
</dbReference>
<feature type="transmembrane region" description="Helical" evidence="1">
    <location>
        <begin position="105"/>
        <end position="124"/>
    </location>
</feature>
<feature type="transmembrane region" description="Helical" evidence="1">
    <location>
        <begin position="48"/>
        <end position="69"/>
    </location>
</feature>
<keyword evidence="1" id="KW-1133">Transmembrane helix</keyword>
<evidence type="ECO:0000256" key="1">
    <source>
        <dbReference type="SAM" id="Phobius"/>
    </source>
</evidence>
<keyword evidence="1" id="KW-0472">Membrane</keyword>
<protein>
    <submittedName>
        <fullName evidence="2">Uncharacterized protein</fullName>
    </submittedName>
</protein>
<feature type="transmembrane region" description="Helical" evidence="1">
    <location>
        <begin position="81"/>
        <end position="99"/>
    </location>
</feature>